<dbReference type="eggNOG" id="ENOG502RUBJ">
    <property type="taxonomic scope" value="Eukaryota"/>
</dbReference>
<keyword evidence="3" id="KW-0675">Receptor</keyword>
<feature type="transmembrane region" description="Helical" evidence="1">
    <location>
        <begin position="65"/>
        <end position="88"/>
    </location>
</feature>
<comment type="caution">
    <text evidence="3">The sequence shown here is derived from an EMBL/GenBank/DDBJ whole genome shotgun (WGS) entry which is preliminary data.</text>
</comment>
<protein>
    <submittedName>
        <fullName evidence="3">Inositol 1,4,5-trisphosphate receptor type 1</fullName>
    </submittedName>
</protein>
<dbReference type="PANTHER" id="PTHR37013:SF4">
    <property type="entry name" value="INTEGRAL MEMBRANE PROTEIN"/>
    <property type="match status" value="1"/>
</dbReference>
<reference key="1">
    <citation type="journal article" date="2014" name="PLoS Genet.">
        <title>Signature Gene Expression Reveals Novel Clues to the Molecular Mechanisms of Dimorphic Transition in Penicillium marneffei.</title>
        <authorList>
            <person name="Yang E."/>
            <person name="Wang G."/>
            <person name="Cai J."/>
            <person name="Woo P.C."/>
            <person name="Lau S.K."/>
            <person name="Yuen K.-Y."/>
            <person name="Chow W.-N."/>
            <person name="Lin X."/>
        </authorList>
    </citation>
    <scope>NUCLEOTIDE SEQUENCE [LARGE SCALE GENOMIC DNA]</scope>
    <source>
        <strain>PM1</strain>
    </source>
</reference>
<dbReference type="Pfam" id="PF24802">
    <property type="entry name" value="DUF7703"/>
    <property type="match status" value="1"/>
</dbReference>
<dbReference type="PANTHER" id="PTHR37013">
    <property type="entry name" value="INTEGRAL MEMBRANE PROTEIN (AFU_ORTHOLOGUE AFUA_1G05950)-RELATED"/>
    <property type="match status" value="1"/>
</dbReference>
<dbReference type="EMBL" id="JPOX01000011">
    <property type="protein sequence ID" value="KFX48694.1"/>
    <property type="molecule type" value="Genomic_DNA"/>
</dbReference>
<keyword evidence="1" id="KW-0812">Transmembrane</keyword>
<sequence length="317" mass="35482">MAKNITVPYVSVSDFDWGLNLEASASLPWNPTIWSLVAALTALPLWMTLELTVSVLYVFQRWSGLYFYAVLITAWSISLHAIGFLLSYCVPSCNWIASSIMTELGWVGMVTGFSLVLYSRLNLMSFIMRNRHISRIALAMIITNAVLFHIPTFVVFMIGVSSPGLFVKYISAMNALERVQIVMFSVQELILSGLYIYGTFKMAQDSFNSRIRRTIVLLITVQIAAVCCSALLIVLDFAGYYILKSFIHSFVYAIKLKLEFVILNEFRRLVTQASSGPGSNEKDLTMASNGALFPFLKKQDSPAGGRVDEIDMEIRPV</sequence>
<keyword evidence="1" id="KW-0472">Membrane</keyword>
<feature type="transmembrane region" description="Helical" evidence="1">
    <location>
        <begin position="181"/>
        <end position="203"/>
    </location>
</feature>
<dbReference type="HOGENOM" id="CLU_045148_0_0_1"/>
<dbReference type="InterPro" id="IPR056120">
    <property type="entry name" value="DUF7703"/>
</dbReference>
<evidence type="ECO:0000259" key="2">
    <source>
        <dbReference type="Pfam" id="PF24802"/>
    </source>
</evidence>
<feature type="domain" description="DUF7703" evidence="2">
    <location>
        <begin position="38"/>
        <end position="273"/>
    </location>
</feature>
<feature type="transmembrane region" description="Helical" evidence="1">
    <location>
        <begin position="94"/>
        <end position="118"/>
    </location>
</feature>
<evidence type="ECO:0000256" key="1">
    <source>
        <dbReference type="SAM" id="Phobius"/>
    </source>
</evidence>
<feature type="transmembrane region" description="Helical" evidence="1">
    <location>
        <begin position="215"/>
        <end position="235"/>
    </location>
</feature>
<evidence type="ECO:0000313" key="3">
    <source>
        <dbReference type="EMBL" id="KFX48694.1"/>
    </source>
</evidence>
<keyword evidence="1" id="KW-1133">Transmembrane helix</keyword>
<accession>A0A093VFC9</accession>
<organism evidence="3">
    <name type="scientific">Talaromyces marneffei PM1</name>
    <dbReference type="NCBI Taxonomy" id="1077442"/>
    <lineage>
        <taxon>Eukaryota</taxon>
        <taxon>Fungi</taxon>
        <taxon>Dikarya</taxon>
        <taxon>Ascomycota</taxon>
        <taxon>Pezizomycotina</taxon>
        <taxon>Eurotiomycetes</taxon>
        <taxon>Eurotiomycetidae</taxon>
        <taxon>Eurotiales</taxon>
        <taxon>Trichocomaceae</taxon>
        <taxon>Talaromyces</taxon>
        <taxon>Talaromyces sect. Talaromyces</taxon>
    </lineage>
</organism>
<reference evidence="3" key="2">
    <citation type="journal article" date="2014" name="PLoS Genet.">
        <title>Signature gene expression reveals novel clues to the molecular mechanisms of dimorphic transition in Penicillium marneffei.</title>
        <authorList>
            <person name="Yang E."/>
            <person name="Wang G."/>
            <person name="Cai J."/>
            <person name="Woo P.C."/>
            <person name="Lau S.K."/>
            <person name="Yuen K.-Y."/>
            <person name="Chow W.-N."/>
            <person name="Lin X."/>
        </authorList>
    </citation>
    <scope>NUCLEOTIDE SEQUENCE</scope>
    <source>
        <strain evidence="3">PM1</strain>
    </source>
</reference>
<feature type="transmembrane region" description="Helical" evidence="1">
    <location>
        <begin position="33"/>
        <end position="58"/>
    </location>
</feature>
<name>A0A093VFC9_TALMA</name>
<feature type="transmembrane region" description="Helical" evidence="1">
    <location>
        <begin position="138"/>
        <end position="161"/>
    </location>
</feature>
<gene>
    <name evidence="3" type="ORF">GQ26_0110880</name>
</gene>
<proteinExistence type="predicted"/>
<dbReference type="AlphaFoldDB" id="A0A093VFC9"/>